<dbReference type="RefSeq" id="WP_055682809.1">
    <property type="nucleotide sequence ID" value="NZ_CXPG01000020.1"/>
</dbReference>
<dbReference type="InterPro" id="IPR012349">
    <property type="entry name" value="Split_barrel_FMN-bd"/>
</dbReference>
<evidence type="ECO:0000259" key="1">
    <source>
        <dbReference type="Pfam" id="PF01243"/>
    </source>
</evidence>
<proteinExistence type="predicted"/>
<gene>
    <name evidence="2" type="ORF">JAN5088_02174</name>
</gene>
<dbReference type="OrthoDB" id="9814594at2"/>
<protein>
    <recommendedName>
        <fullName evidence="1">Pyridoxamine 5'-phosphate oxidase N-terminal domain-containing protein</fullName>
    </recommendedName>
</protein>
<name>A0A0M6XRP9_9RHOB</name>
<sequence length="154" mass="16573">MTDTHRPSDDDARALADALLRGATHGALGTLDGGAPMVTRAGVLWLTGQGVGMLLSDLSDHARALRIDPAASLLVGEAGPRGDPLTHPRLTLVGRAVLLDKAFWRDRWLAARPKAALYYDFADFHLWCLRPDRALLNAGFGRAYRLAPADLGLP</sequence>
<dbReference type="InterPro" id="IPR011576">
    <property type="entry name" value="Pyridox_Oxase_N"/>
</dbReference>
<dbReference type="STRING" id="282197.SAMN04488517_102220"/>
<reference evidence="2 3" key="1">
    <citation type="submission" date="2015-07" db="EMBL/GenBank/DDBJ databases">
        <authorList>
            <person name="Noorani M."/>
        </authorList>
    </citation>
    <scope>NUCLEOTIDE SEQUENCE [LARGE SCALE GENOMIC DNA]</scope>
    <source>
        <strain evidence="2 3">CECT 5088</strain>
    </source>
</reference>
<dbReference type="EMBL" id="CXPG01000020">
    <property type="protein sequence ID" value="CTQ33392.1"/>
    <property type="molecule type" value="Genomic_DNA"/>
</dbReference>
<evidence type="ECO:0000313" key="3">
    <source>
        <dbReference type="Proteomes" id="UP000048908"/>
    </source>
</evidence>
<accession>A0A0M6XRP9</accession>
<dbReference type="AlphaFoldDB" id="A0A0M6XRP9"/>
<dbReference type="Proteomes" id="UP000048908">
    <property type="component" value="Unassembled WGS sequence"/>
</dbReference>
<evidence type="ECO:0000313" key="2">
    <source>
        <dbReference type="EMBL" id="CTQ33392.1"/>
    </source>
</evidence>
<feature type="domain" description="Pyridoxamine 5'-phosphate oxidase N-terminal" evidence="1">
    <location>
        <begin position="17"/>
        <end position="134"/>
    </location>
</feature>
<dbReference type="Pfam" id="PF01243">
    <property type="entry name" value="PNPOx_N"/>
    <property type="match status" value="1"/>
</dbReference>
<keyword evidence="3" id="KW-1185">Reference proteome</keyword>
<organism evidence="2 3">
    <name type="scientific">Jannaschia rubra</name>
    <dbReference type="NCBI Taxonomy" id="282197"/>
    <lineage>
        <taxon>Bacteria</taxon>
        <taxon>Pseudomonadati</taxon>
        <taxon>Pseudomonadota</taxon>
        <taxon>Alphaproteobacteria</taxon>
        <taxon>Rhodobacterales</taxon>
        <taxon>Roseobacteraceae</taxon>
        <taxon>Jannaschia</taxon>
    </lineage>
</organism>
<dbReference type="SUPFAM" id="SSF50475">
    <property type="entry name" value="FMN-binding split barrel"/>
    <property type="match status" value="1"/>
</dbReference>
<dbReference type="Gene3D" id="2.30.110.10">
    <property type="entry name" value="Electron Transport, Fmn-binding Protein, Chain A"/>
    <property type="match status" value="1"/>
</dbReference>